<dbReference type="Pfam" id="PF13843">
    <property type="entry name" value="DDE_Tnp_1_7"/>
    <property type="match status" value="1"/>
</dbReference>
<feature type="compositionally biased region" description="Acidic residues" evidence="1">
    <location>
        <begin position="27"/>
        <end position="43"/>
    </location>
</feature>
<sequence length="634" mass="73473">MEHITYIDRGKRKVMTVDEFMALDVSSDSDDGLDFDDFSDEDPTVNPKDLESSDSDSEPETTVKKVKNSSSIIEQHVHPSIAEAGQPTSSNTSQPTASNINQLTSSNKKTDTRKCQILWKKQSTKFSGEPFLFTGHNALPQSILQLSTPYQFFKYFFTDEIVSKIADETNLYSTQKNPNKPVDCTVYDIHKFIGICILSSLAPPTCVRDLWNDVYGIDLVKETMSQTHFEKLHSSLHFNDNAKTPDHQSPDHDKLYKIRPILDYLNQRCLSVPMSERLSIDEQMCATKARHHMKMYMKDKPHKWGYKLYVLCGDMGFAHKFEIYSGQENDPKFRRDGEPDIGASGNVVIRLSREIPRNQNYKLYFDRYYSSLNLSVYLFQQGIQCVGTIQRNRIPNCKFRNDQELKKEPRGFSEEFSTNFESVDISTVLYKDNSNVAFLSTFVGEMPKSEVRRFDRKKKQHIMVPCPAVVSVYNSHMGNVDLLDSNIGRHHIKVRSKRWYMRLFFHLVDTIVINAWILYRRMLKETDRTDPSMTQKMFRNILAETLCRVGPELKKRGRPSTSDPIETKRIKHKGSSLPTKDVRLDPLNHWPIWNAKRTTCKHPNCKGYTYVMCEKCKVNLCLNKDKNCFRSFHN</sequence>
<gene>
    <name evidence="3" type="primary">CSB-PGBD3_9</name>
    <name evidence="3" type="ORF">AVEN_45041_1</name>
</gene>
<protein>
    <submittedName>
        <fullName evidence="3">Chimeric ERCC6-PGBD3 protein</fullName>
    </submittedName>
</protein>
<name>A0A4Y2IS59_ARAVE</name>
<accession>A0A4Y2IS59</accession>
<evidence type="ECO:0000313" key="4">
    <source>
        <dbReference type="Proteomes" id="UP000499080"/>
    </source>
</evidence>
<feature type="compositionally biased region" description="Polar residues" evidence="1">
    <location>
        <begin position="86"/>
        <end position="107"/>
    </location>
</feature>
<evidence type="ECO:0000256" key="1">
    <source>
        <dbReference type="SAM" id="MobiDB-lite"/>
    </source>
</evidence>
<comment type="caution">
    <text evidence="3">The sequence shown here is derived from an EMBL/GenBank/DDBJ whole genome shotgun (WGS) entry which is preliminary data.</text>
</comment>
<dbReference type="AlphaFoldDB" id="A0A4Y2IS59"/>
<keyword evidence="4" id="KW-1185">Reference proteome</keyword>
<evidence type="ECO:0000313" key="3">
    <source>
        <dbReference type="EMBL" id="GBM80059.1"/>
    </source>
</evidence>
<dbReference type="Proteomes" id="UP000499080">
    <property type="component" value="Unassembled WGS sequence"/>
</dbReference>
<organism evidence="3 4">
    <name type="scientific">Araneus ventricosus</name>
    <name type="common">Orbweaver spider</name>
    <name type="synonym">Epeira ventricosa</name>
    <dbReference type="NCBI Taxonomy" id="182803"/>
    <lineage>
        <taxon>Eukaryota</taxon>
        <taxon>Metazoa</taxon>
        <taxon>Ecdysozoa</taxon>
        <taxon>Arthropoda</taxon>
        <taxon>Chelicerata</taxon>
        <taxon>Arachnida</taxon>
        <taxon>Araneae</taxon>
        <taxon>Araneomorphae</taxon>
        <taxon>Entelegynae</taxon>
        <taxon>Araneoidea</taxon>
        <taxon>Araneidae</taxon>
        <taxon>Araneus</taxon>
    </lineage>
</organism>
<dbReference type="PANTHER" id="PTHR47272:SF1">
    <property type="entry name" value="PIGGYBAC TRANSPOSABLE ELEMENT-DERIVED PROTEIN 3-LIKE"/>
    <property type="match status" value="1"/>
</dbReference>
<feature type="region of interest" description="Disordered" evidence="1">
    <location>
        <begin position="26"/>
        <end position="108"/>
    </location>
</feature>
<dbReference type="InterPro" id="IPR029526">
    <property type="entry name" value="PGBD"/>
</dbReference>
<evidence type="ECO:0000259" key="2">
    <source>
        <dbReference type="Pfam" id="PF13843"/>
    </source>
</evidence>
<feature type="domain" description="PiggyBac transposable element-derived protein" evidence="2">
    <location>
        <begin position="148"/>
        <end position="516"/>
    </location>
</feature>
<reference evidence="3 4" key="1">
    <citation type="journal article" date="2019" name="Sci. Rep.">
        <title>Orb-weaving spider Araneus ventricosus genome elucidates the spidroin gene catalogue.</title>
        <authorList>
            <person name="Kono N."/>
            <person name="Nakamura H."/>
            <person name="Ohtoshi R."/>
            <person name="Moran D.A.P."/>
            <person name="Shinohara A."/>
            <person name="Yoshida Y."/>
            <person name="Fujiwara M."/>
            <person name="Mori M."/>
            <person name="Tomita M."/>
            <person name="Arakawa K."/>
        </authorList>
    </citation>
    <scope>NUCLEOTIDE SEQUENCE [LARGE SCALE GENOMIC DNA]</scope>
</reference>
<dbReference type="PANTHER" id="PTHR47272">
    <property type="entry name" value="DDE_TNP_1_7 DOMAIN-CONTAINING PROTEIN"/>
    <property type="match status" value="1"/>
</dbReference>
<proteinExistence type="predicted"/>
<dbReference type="EMBL" id="BGPR01002857">
    <property type="protein sequence ID" value="GBM80059.1"/>
    <property type="molecule type" value="Genomic_DNA"/>
</dbReference>
<dbReference type="OrthoDB" id="123207at2759"/>